<name>A0A4U8UQ69_STECR</name>
<dbReference type="Proteomes" id="UP000298663">
    <property type="component" value="Chromosome X"/>
</dbReference>
<gene>
    <name evidence="1" type="ORF">L596_002084</name>
</gene>
<reference evidence="1 2" key="2">
    <citation type="journal article" date="2019" name="G3 (Bethesda)">
        <title>Hybrid Assembly of the Genome of the Entomopathogenic Nematode Steinernema carpocapsae Identifies the X-Chromosome.</title>
        <authorList>
            <person name="Serra L."/>
            <person name="Macchietto M."/>
            <person name="Macias-Munoz A."/>
            <person name="McGill C.J."/>
            <person name="Rodriguez I.M."/>
            <person name="Rodriguez B."/>
            <person name="Murad R."/>
            <person name="Mortazavi A."/>
        </authorList>
    </citation>
    <scope>NUCLEOTIDE SEQUENCE [LARGE SCALE GENOMIC DNA]</scope>
    <source>
        <strain evidence="1 2">ALL</strain>
    </source>
</reference>
<evidence type="ECO:0000313" key="2">
    <source>
        <dbReference type="Proteomes" id="UP000298663"/>
    </source>
</evidence>
<comment type="caution">
    <text evidence="1">The sequence shown here is derived from an EMBL/GenBank/DDBJ whole genome shotgun (WGS) entry which is preliminary data.</text>
</comment>
<dbReference type="EMBL" id="AZBU02000001">
    <property type="protein sequence ID" value="TMS34505.1"/>
    <property type="molecule type" value="Genomic_DNA"/>
</dbReference>
<sequence>MRVNNAINTTCRTVLTPHDCRVRCHVSIAPAGAGSAVTAAPPTGILAPQANRVESAFAVYFANNNI</sequence>
<dbReference type="AlphaFoldDB" id="A0A4U8UQ69"/>
<protein>
    <submittedName>
        <fullName evidence="1">Uncharacterized protein</fullName>
    </submittedName>
</protein>
<reference evidence="1 2" key="1">
    <citation type="journal article" date="2015" name="Genome Biol.">
        <title>Comparative genomics of Steinernema reveals deeply conserved gene regulatory networks.</title>
        <authorList>
            <person name="Dillman A.R."/>
            <person name="Macchietto M."/>
            <person name="Porter C.F."/>
            <person name="Rogers A."/>
            <person name="Williams B."/>
            <person name="Antoshechkin I."/>
            <person name="Lee M.M."/>
            <person name="Goodwin Z."/>
            <person name="Lu X."/>
            <person name="Lewis E.E."/>
            <person name="Goodrich-Blair H."/>
            <person name="Stock S.P."/>
            <person name="Adams B.J."/>
            <person name="Sternberg P.W."/>
            <person name="Mortazavi A."/>
        </authorList>
    </citation>
    <scope>NUCLEOTIDE SEQUENCE [LARGE SCALE GENOMIC DNA]</scope>
    <source>
        <strain evidence="1 2">ALL</strain>
    </source>
</reference>
<dbReference type="EMBL" id="CM016762">
    <property type="protein sequence ID" value="TMS34505.1"/>
    <property type="molecule type" value="Genomic_DNA"/>
</dbReference>
<keyword evidence="2" id="KW-1185">Reference proteome</keyword>
<evidence type="ECO:0000313" key="1">
    <source>
        <dbReference type="EMBL" id="TMS34505.1"/>
    </source>
</evidence>
<proteinExistence type="predicted"/>
<accession>A0A4U8UQ69</accession>
<organism evidence="1 2">
    <name type="scientific">Steinernema carpocapsae</name>
    <name type="common">Entomopathogenic nematode</name>
    <dbReference type="NCBI Taxonomy" id="34508"/>
    <lineage>
        <taxon>Eukaryota</taxon>
        <taxon>Metazoa</taxon>
        <taxon>Ecdysozoa</taxon>
        <taxon>Nematoda</taxon>
        <taxon>Chromadorea</taxon>
        <taxon>Rhabditida</taxon>
        <taxon>Tylenchina</taxon>
        <taxon>Panagrolaimomorpha</taxon>
        <taxon>Strongyloidoidea</taxon>
        <taxon>Steinernematidae</taxon>
        <taxon>Steinernema</taxon>
    </lineage>
</organism>